<dbReference type="Proteomes" id="UP001145114">
    <property type="component" value="Unassembled WGS sequence"/>
</dbReference>
<comment type="caution">
    <text evidence="1">The sequence shown here is derived from an EMBL/GenBank/DDBJ whole genome shotgun (WGS) entry which is preliminary data.</text>
</comment>
<evidence type="ECO:0000313" key="2">
    <source>
        <dbReference type="Proteomes" id="UP001145114"/>
    </source>
</evidence>
<evidence type="ECO:0000313" key="1">
    <source>
        <dbReference type="EMBL" id="KAJ1675721.1"/>
    </source>
</evidence>
<protein>
    <submittedName>
        <fullName evidence="1">Uncharacterized protein</fullName>
    </submittedName>
</protein>
<keyword evidence="2" id="KW-1185">Reference proteome</keyword>
<sequence>MVMNKVKSLFKRKSVTSYDAVTDTAPGLTTISAWTPGWWSSAQFEQERHSISGRLDNVAQVSAPQAFSEITHIHRTSSIRSVDSDTTLVSWCDDGNNNSNHVSLTPFQIGRTRIIRCY</sequence>
<name>A0ACC1HJ76_9FUNG</name>
<proteinExistence type="predicted"/>
<dbReference type="EMBL" id="JAMZIH010005194">
    <property type="protein sequence ID" value="KAJ1675721.1"/>
    <property type="molecule type" value="Genomic_DNA"/>
</dbReference>
<organism evidence="1 2">
    <name type="scientific">Spiromyces aspiralis</name>
    <dbReference type="NCBI Taxonomy" id="68401"/>
    <lineage>
        <taxon>Eukaryota</taxon>
        <taxon>Fungi</taxon>
        <taxon>Fungi incertae sedis</taxon>
        <taxon>Zoopagomycota</taxon>
        <taxon>Kickxellomycotina</taxon>
        <taxon>Kickxellomycetes</taxon>
        <taxon>Kickxellales</taxon>
        <taxon>Kickxellaceae</taxon>
        <taxon>Spiromyces</taxon>
    </lineage>
</organism>
<accession>A0ACC1HJ76</accession>
<gene>
    <name evidence="1" type="ORF">EV182_000718</name>
</gene>
<reference evidence="1" key="1">
    <citation type="submission" date="2022-06" db="EMBL/GenBank/DDBJ databases">
        <title>Phylogenomic reconstructions and comparative analyses of Kickxellomycotina fungi.</title>
        <authorList>
            <person name="Reynolds N.K."/>
            <person name="Stajich J.E."/>
            <person name="Barry K."/>
            <person name="Grigoriev I.V."/>
            <person name="Crous P."/>
            <person name="Smith M.E."/>
        </authorList>
    </citation>
    <scope>NUCLEOTIDE SEQUENCE</scope>
    <source>
        <strain evidence="1">RSA 2271</strain>
    </source>
</reference>